<organism evidence="1 2">
    <name type="scientific">Thraustotheca clavata</name>
    <dbReference type="NCBI Taxonomy" id="74557"/>
    <lineage>
        <taxon>Eukaryota</taxon>
        <taxon>Sar</taxon>
        <taxon>Stramenopiles</taxon>
        <taxon>Oomycota</taxon>
        <taxon>Saprolegniomycetes</taxon>
        <taxon>Saprolegniales</taxon>
        <taxon>Achlyaceae</taxon>
        <taxon>Thraustotheca</taxon>
    </lineage>
</organism>
<gene>
    <name evidence="1" type="ORF">THRCLA_21015</name>
</gene>
<dbReference type="EMBL" id="JNBS01000707">
    <property type="protein sequence ID" value="OQS03956.1"/>
    <property type="molecule type" value="Genomic_DNA"/>
</dbReference>
<evidence type="ECO:0008006" key="3">
    <source>
        <dbReference type="Google" id="ProtNLM"/>
    </source>
</evidence>
<name>A0A1W0A111_9STRA</name>
<dbReference type="AlphaFoldDB" id="A0A1W0A111"/>
<dbReference type="OrthoDB" id="79338at2759"/>
<comment type="caution">
    <text evidence="1">The sequence shown here is derived from an EMBL/GenBank/DDBJ whole genome shotgun (WGS) entry which is preliminary data.</text>
</comment>
<sequence>MNPEGSQFHYKNMLQGTEIIATKPVLLSDYRQKHERLITMIENATHNANATLINFSDNRCFENVCEVISTAKGEPIMKDSDHFRSYYITNYLTVLDQIIAATKH</sequence>
<dbReference type="STRING" id="74557.A0A1W0A111"/>
<accession>A0A1W0A111</accession>
<protein>
    <recommendedName>
        <fullName evidence="3">SGNH domain-containing protein</fullName>
    </recommendedName>
</protein>
<evidence type="ECO:0000313" key="1">
    <source>
        <dbReference type="EMBL" id="OQS03956.1"/>
    </source>
</evidence>
<keyword evidence="2" id="KW-1185">Reference proteome</keyword>
<dbReference type="Proteomes" id="UP000243217">
    <property type="component" value="Unassembled WGS sequence"/>
</dbReference>
<proteinExistence type="predicted"/>
<evidence type="ECO:0000313" key="2">
    <source>
        <dbReference type="Proteomes" id="UP000243217"/>
    </source>
</evidence>
<reference evidence="1 2" key="1">
    <citation type="journal article" date="2014" name="Genome Biol. Evol.">
        <title>The secreted proteins of Achlya hypogyna and Thraustotheca clavata identify the ancestral oomycete secretome and reveal gene acquisitions by horizontal gene transfer.</title>
        <authorList>
            <person name="Misner I."/>
            <person name="Blouin N."/>
            <person name="Leonard G."/>
            <person name="Richards T.A."/>
            <person name="Lane C.E."/>
        </authorList>
    </citation>
    <scope>NUCLEOTIDE SEQUENCE [LARGE SCALE GENOMIC DNA]</scope>
    <source>
        <strain evidence="1 2">ATCC 34112</strain>
    </source>
</reference>